<keyword evidence="3" id="KW-1185">Reference proteome</keyword>
<dbReference type="AlphaFoldDB" id="A0A163K7T5"/>
<dbReference type="Proteomes" id="UP000078561">
    <property type="component" value="Unassembled WGS sequence"/>
</dbReference>
<proteinExistence type="predicted"/>
<name>A0A163K7T5_ABSGL</name>
<protein>
    <submittedName>
        <fullName evidence="2">Uncharacterized protein</fullName>
    </submittedName>
</protein>
<organism evidence="2">
    <name type="scientific">Absidia glauca</name>
    <name type="common">Pin mould</name>
    <dbReference type="NCBI Taxonomy" id="4829"/>
    <lineage>
        <taxon>Eukaryota</taxon>
        <taxon>Fungi</taxon>
        <taxon>Fungi incertae sedis</taxon>
        <taxon>Mucoromycota</taxon>
        <taxon>Mucoromycotina</taxon>
        <taxon>Mucoromycetes</taxon>
        <taxon>Mucorales</taxon>
        <taxon>Cunninghamellaceae</taxon>
        <taxon>Absidia</taxon>
    </lineage>
</organism>
<reference evidence="2" key="1">
    <citation type="submission" date="2016-04" db="EMBL/GenBank/DDBJ databases">
        <authorList>
            <person name="Evans L.H."/>
            <person name="Alamgir A."/>
            <person name="Owens N."/>
            <person name="Weber N.D."/>
            <person name="Virtaneva K."/>
            <person name="Barbian K."/>
            <person name="Babar A."/>
            <person name="Rosenke K."/>
        </authorList>
    </citation>
    <scope>NUCLEOTIDE SEQUENCE [LARGE SCALE GENOMIC DNA]</scope>
    <source>
        <strain evidence="2">CBS 101.48</strain>
    </source>
</reference>
<evidence type="ECO:0000256" key="1">
    <source>
        <dbReference type="SAM" id="MobiDB-lite"/>
    </source>
</evidence>
<sequence length="93" mass="10995">MENIYLADPSLSSSSIFFFRLFSHCHESVRHLSTLHFFTEIYPNKTIQSFFGHQALNSTQSQYERKQQRRRSAPAPSPIDNSTVPQQRYQRWS</sequence>
<dbReference type="EMBL" id="LT554481">
    <property type="protein sequence ID" value="SAM05961.1"/>
    <property type="molecule type" value="Genomic_DNA"/>
</dbReference>
<feature type="compositionally biased region" description="Polar residues" evidence="1">
    <location>
        <begin position="79"/>
        <end position="93"/>
    </location>
</feature>
<evidence type="ECO:0000313" key="3">
    <source>
        <dbReference type="Proteomes" id="UP000078561"/>
    </source>
</evidence>
<evidence type="ECO:0000313" key="2">
    <source>
        <dbReference type="EMBL" id="SAM05961.1"/>
    </source>
</evidence>
<dbReference type="InParanoid" id="A0A163K7T5"/>
<gene>
    <name evidence="2" type="primary">ABSGL_11836.1 scaffold 12340</name>
</gene>
<accession>A0A163K7T5</accession>
<feature type="region of interest" description="Disordered" evidence="1">
    <location>
        <begin position="60"/>
        <end position="93"/>
    </location>
</feature>